<dbReference type="PANTHER" id="PTHR27006:SF601">
    <property type="entry name" value="PROTEIN KINASE DOMAIN-CONTAINING PROTEIN"/>
    <property type="match status" value="1"/>
</dbReference>
<keyword evidence="5" id="KW-0732">Signal</keyword>
<comment type="subcellular location">
    <subcellularLocation>
        <location evidence="1">Membrane</location>
        <topology evidence="1">Single-pass type I membrane protein</topology>
    </subcellularLocation>
</comment>
<organism evidence="14 15">
    <name type="scientific">Oryza glaberrima</name>
    <name type="common">African rice</name>
    <dbReference type="NCBI Taxonomy" id="4538"/>
    <lineage>
        <taxon>Eukaryota</taxon>
        <taxon>Viridiplantae</taxon>
        <taxon>Streptophyta</taxon>
        <taxon>Embryophyta</taxon>
        <taxon>Tracheophyta</taxon>
        <taxon>Spermatophyta</taxon>
        <taxon>Magnoliopsida</taxon>
        <taxon>Liliopsida</taxon>
        <taxon>Poales</taxon>
        <taxon>Poaceae</taxon>
        <taxon>BOP clade</taxon>
        <taxon>Oryzoideae</taxon>
        <taxon>Oryzeae</taxon>
        <taxon>Oryzinae</taxon>
        <taxon>Oryza</taxon>
    </lineage>
</organism>
<dbReference type="InterPro" id="IPR000719">
    <property type="entry name" value="Prot_kinase_dom"/>
</dbReference>
<proteinExistence type="predicted"/>
<evidence type="ECO:0000256" key="9">
    <source>
        <dbReference type="ARBA" id="ARBA00022989"/>
    </source>
</evidence>
<dbReference type="InterPro" id="IPR036537">
    <property type="entry name" value="Adaptor_Cbl_N_dom_sf"/>
</dbReference>
<dbReference type="HOGENOM" id="CLU_000288_158_1_1"/>
<keyword evidence="15" id="KW-1185">Reference proteome</keyword>
<evidence type="ECO:0000256" key="12">
    <source>
        <dbReference type="SAM" id="MobiDB-lite"/>
    </source>
</evidence>
<evidence type="ECO:0000256" key="7">
    <source>
        <dbReference type="ARBA" id="ARBA00022777"/>
    </source>
</evidence>
<keyword evidence="7" id="KW-0418">Kinase</keyword>
<dbReference type="SMART" id="SM00220">
    <property type="entry name" value="S_TKc"/>
    <property type="match status" value="1"/>
</dbReference>
<evidence type="ECO:0000256" key="10">
    <source>
        <dbReference type="ARBA" id="ARBA00023136"/>
    </source>
</evidence>
<reference evidence="14 15" key="2">
    <citation type="submission" date="2018-04" db="EMBL/GenBank/DDBJ databases">
        <title>OglaRS2 (Oryza glaberrima Reference Sequence Version 2).</title>
        <authorList>
            <person name="Zhang J."/>
            <person name="Kudrna D."/>
            <person name="Lee S."/>
            <person name="Talag J."/>
            <person name="Rajasekar S."/>
            <person name="Wing R.A."/>
        </authorList>
    </citation>
    <scope>NUCLEOTIDE SEQUENCE [LARGE SCALE GENOMIC DNA]</scope>
    <source>
        <strain evidence="14 15">cv. IRGC 96717</strain>
    </source>
</reference>
<dbReference type="FunFam" id="3.30.200.20:FF:000944">
    <property type="entry name" value="Leucine-rich repeat protein kinase family protein"/>
    <property type="match status" value="1"/>
</dbReference>
<dbReference type="EnsemblPlants" id="ORGLA12G0071200.1">
    <property type="protein sequence ID" value="ORGLA12G0071200.1"/>
    <property type="gene ID" value="ORGLA12G0071200"/>
</dbReference>
<dbReference type="Pfam" id="PF00069">
    <property type="entry name" value="Pkinase"/>
    <property type="match status" value="1"/>
</dbReference>
<dbReference type="FunFam" id="1.10.510.10:FF:000590">
    <property type="entry name" value="PR5-like receptor kinase"/>
    <property type="match status" value="1"/>
</dbReference>
<keyword evidence="2" id="KW-0723">Serine/threonine-protein kinase</keyword>
<dbReference type="OMA" id="VVECHPS"/>
<sequence length="658" mass="73537">MADPVSSLKHITQMALKIKEAVDSVRRNKEDCLQIRRRVVRVSDILSQLQETGNIMSNPAMSAALEDLSETLRHAHTLVVSCQEKNVVCLLCAATALSKKLRRVNDDISDQMMVGIFVTTVHTTIALSQIQGDAQHDVMYALPRTEITDDIEATLPKKEEPKPPSPPREAEPEPEPPLPPPEEPTPLVRNEPSPAPTPEKPEATQVIECHPSPERKSTYTAPPEKPEATLVVECHPSPERKSTYPAPPEKPEATLVLECYPSSEEEPTPPLSPQLGELRAQDSGFYYHAARHGRPVRGPVRGRSYSYSRTSSASSMASSRPISGKQKFQKRTLVKLSFSEMEIATHHFATRIGQGGSATFYKGVLRDGLEVAFRKYENAHPNRYDDKPEMHRLVHLCSMLEHKNIVKVLGYCDENRGVDLSNENTPKEVVAAKEEFLLLVEEYMANGNLSNFIYGEQLDWSSRFQIIQGITQGIIYLHTHSGKPTIVHLDLKPDNILLDSDMNPKIGDFGLAKVLEDDEINASVRGTLGYMPPEYIVEGVISVKNDVYGFGVTLLETISGMSKSGRDTRHQASIEWAWGKRNSGVMNKLFDPSLCDNSQLKEIKRCIEIGLLCTQKKPTDRPTMPDVLQMLQGTKKVPTPKQPGYIKRVREAERYKQV</sequence>
<dbReference type="PANTHER" id="PTHR27006">
    <property type="entry name" value="PROMASTIGOTE SURFACE ANTIGEN PROTEIN PSA"/>
    <property type="match status" value="1"/>
</dbReference>
<evidence type="ECO:0000313" key="14">
    <source>
        <dbReference type="EnsemblPlants" id="ORGLA12G0071200.1"/>
    </source>
</evidence>
<dbReference type="GO" id="GO:0004674">
    <property type="term" value="F:protein serine/threonine kinase activity"/>
    <property type="evidence" value="ECO:0007669"/>
    <property type="project" value="UniProtKB-KW"/>
</dbReference>
<dbReference type="AlphaFoldDB" id="I1R5A6"/>
<feature type="compositionally biased region" description="Pro residues" evidence="12">
    <location>
        <begin position="175"/>
        <end position="184"/>
    </location>
</feature>
<dbReference type="InterPro" id="IPR011009">
    <property type="entry name" value="Kinase-like_dom_sf"/>
</dbReference>
<keyword evidence="10" id="KW-0472">Membrane</keyword>
<dbReference type="CDD" id="cd21037">
    <property type="entry name" value="MLKL_NTD"/>
    <property type="match status" value="1"/>
</dbReference>
<protein>
    <recommendedName>
        <fullName evidence="13">Protein kinase domain-containing protein</fullName>
    </recommendedName>
</protein>
<dbReference type="InterPro" id="IPR059179">
    <property type="entry name" value="MLKL-like_MCAfunc"/>
</dbReference>
<evidence type="ECO:0000256" key="8">
    <source>
        <dbReference type="ARBA" id="ARBA00022840"/>
    </source>
</evidence>
<feature type="region of interest" description="Disordered" evidence="12">
    <location>
        <begin position="290"/>
        <end position="324"/>
    </location>
</feature>
<evidence type="ECO:0000256" key="1">
    <source>
        <dbReference type="ARBA" id="ARBA00004479"/>
    </source>
</evidence>
<dbReference type="SUPFAM" id="SSF56112">
    <property type="entry name" value="Protein kinase-like (PK-like)"/>
    <property type="match status" value="1"/>
</dbReference>
<dbReference type="Gene3D" id="1.20.930.20">
    <property type="entry name" value="Adaptor protein Cbl, N-terminal domain"/>
    <property type="match status" value="1"/>
</dbReference>
<feature type="compositionally biased region" description="Low complexity" evidence="12">
    <location>
        <begin position="296"/>
        <end position="320"/>
    </location>
</feature>
<dbReference type="InterPro" id="IPR054000">
    <property type="entry name" value="MLKL_N"/>
</dbReference>
<evidence type="ECO:0000259" key="13">
    <source>
        <dbReference type="PROSITE" id="PS50011"/>
    </source>
</evidence>
<keyword evidence="11" id="KW-0325">Glycoprotein</keyword>
<accession>I1R5A6</accession>
<dbReference type="PROSITE" id="PS00108">
    <property type="entry name" value="PROTEIN_KINASE_ST"/>
    <property type="match status" value="1"/>
</dbReference>
<dbReference type="InterPro" id="IPR008271">
    <property type="entry name" value="Ser/Thr_kinase_AS"/>
</dbReference>
<dbReference type="PROSITE" id="PS50011">
    <property type="entry name" value="PROTEIN_KINASE_DOM"/>
    <property type="match status" value="1"/>
</dbReference>
<feature type="domain" description="Protein kinase" evidence="13">
    <location>
        <begin position="346"/>
        <end position="645"/>
    </location>
</feature>
<dbReference type="eggNOG" id="ENOG502QWDY">
    <property type="taxonomic scope" value="Eukaryota"/>
</dbReference>
<feature type="region of interest" description="Disordered" evidence="12">
    <location>
        <begin position="147"/>
        <end position="252"/>
    </location>
</feature>
<evidence type="ECO:0000313" key="15">
    <source>
        <dbReference type="Proteomes" id="UP000007306"/>
    </source>
</evidence>
<evidence type="ECO:0000256" key="4">
    <source>
        <dbReference type="ARBA" id="ARBA00022692"/>
    </source>
</evidence>
<keyword evidence="6" id="KW-0547">Nucleotide-binding</keyword>
<dbReference type="Gramene" id="ORGLA12G0071200.1">
    <property type="protein sequence ID" value="ORGLA12G0071200.1"/>
    <property type="gene ID" value="ORGLA12G0071200"/>
</dbReference>
<dbReference type="GO" id="GO:0005524">
    <property type="term" value="F:ATP binding"/>
    <property type="evidence" value="ECO:0007669"/>
    <property type="project" value="UniProtKB-KW"/>
</dbReference>
<dbReference type="Proteomes" id="UP000007306">
    <property type="component" value="Chromosome 12"/>
</dbReference>
<evidence type="ECO:0000256" key="5">
    <source>
        <dbReference type="ARBA" id="ARBA00022729"/>
    </source>
</evidence>
<evidence type="ECO:0000256" key="3">
    <source>
        <dbReference type="ARBA" id="ARBA00022679"/>
    </source>
</evidence>
<keyword evidence="9" id="KW-1133">Transmembrane helix</keyword>
<keyword evidence="4" id="KW-0812">Transmembrane</keyword>
<evidence type="ECO:0000256" key="2">
    <source>
        <dbReference type="ARBA" id="ARBA00022527"/>
    </source>
</evidence>
<dbReference type="GO" id="GO:0016020">
    <property type="term" value="C:membrane"/>
    <property type="evidence" value="ECO:0007669"/>
    <property type="project" value="UniProtKB-SubCell"/>
</dbReference>
<dbReference type="GO" id="GO:0007166">
    <property type="term" value="P:cell surface receptor signaling pathway"/>
    <property type="evidence" value="ECO:0007669"/>
    <property type="project" value="InterPro"/>
</dbReference>
<keyword evidence="3" id="KW-0808">Transferase</keyword>
<dbReference type="Pfam" id="PF22215">
    <property type="entry name" value="MLKL_N"/>
    <property type="match status" value="1"/>
</dbReference>
<evidence type="ECO:0000256" key="6">
    <source>
        <dbReference type="ARBA" id="ARBA00022741"/>
    </source>
</evidence>
<dbReference type="Gene3D" id="3.30.200.20">
    <property type="entry name" value="Phosphorylase Kinase, domain 1"/>
    <property type="match status" value="1"/>
</dbReference>
<evidence type="ECO:0000256" key="11">
    <source>
        <dbReference type="ARBA" id="ARBA00023180"/>
    </source>
</evidence>
<name>I1R5A6_ORYGL</name>
<dbReference type="STRING" id="4538.I1R5A6"/>
<dbReference type="Gene3D" id="1.10.510.10">
    <property type="entry name" value="Transferase(Phosphotransferase) domain 1"/>
    <property type="match status" value="1"/>
</dbReference>
<reference evidence="14" key="1">
    <citation type="submission" date="2015-06" db="UniProtKB">
        <authorList>
            <consortium name="EnsemblPlants"/>
        </authorList>
    </citation>
    <scope>IDENTIFICATION</scope>
</reference>
<keyword evidence="8" id="KW-0067">ATP-binding</keyword>